<keyword evidence="2" id="KW-0238">DNA-binding</keyword>
<dbReference type="SUPFAM" id="SSF51215">
    <property type="entry name" value="Regulatory protein AraC"/>
    <property type="match status" value="1"/>
</dbReference>
<dbReference type="OrthoDB" id="2644630at2"/>
<dbReference type="GO" id="GO:0043565">
    <property type="term" value="F:sequence-specific DNA binding"/>
    <property type="evidence" value="ECO:0007669"/>
    <property type="project" value="InterPro"/>
</dbReference>
<dbReference type="InterPro" id="IPR009057">
    <property type="entry name" value="Homeodomain-like_sf"/>
</dbReference>
<dbReference type="EMBL" id="RBAH01000028">
    <property type="protein sequence ID" value="RKN71869.1"/>
    <property type="molecule type" value="Genomic_DNA"/>
</dbReference>
<dbReference type="InterPro" id="IPR037923">
    <property type="entry name" value="HTH-like"/>
</dbReference>
<feature type="transmembrane region" description="Helical" evidence="4">
    <location>
        <begin position="22"/>
        <end position="40"/>
    </location>
</feature>
<feature type="domain" description="HTH araC/xylS-type" evidence="5">
    <location>
        <begin position="157"/>
        <end position="255"/>
    </location>
</feature>
<dbReference type="SMART" id="SM00342">
    <property type="entry name" value="HTH_ARAC"/>
    <property type="match status" value="1"/>
</dbReference>
<dbReference type="Gene3D" id="1.10.10.60">
    <property type="entry name" value="Homeodomain-like"/>
    <property type="match status" value="1"/>
</dbReference>
<protein>
    <submittedName>
        <fullName evidence="6">AraC family transcriptional regulator</fullName>
    </submittedName>
</protein>
<dbReference type="PRINTS" id="PR00032">
    <property type="entry name" value="HTHARAC"/>
</dbReference>
<evidence type="ECO:0000259" key="5">
    <source>
        <dbReference type="PROSITE" id="PS01124"/>
    </source>
</evidence>
<keyword evidence="4" id="KW-0472">Membrane</keyword>
<name>A0A3B0BIH3_9BACL</name>
<organism evidence="6 7">
    <name type="scientific">Paenibacillus ginsengarvi</name>
    <dbReference type="NCBI Taxonomy" id="400777"/>
    <lineage>
        <taxon>Bacteria</taxon>
        <taxon>Bacillati</taxon>
        <taxon>Bacillota</taxon>
        <taxon>Bacilli</taxon>
        <taxon>Bacillales</taxon>
        <taxon>Paenibacillaceae</taxon>
        <taxon>Paenibacillus</taxon>
    </lineage>
</organism>
<dbReference type="PROSITE" id="PS01124">
    <property type="entry name" value="HTH_ARAC_FAMILY_2"/>
    <property type="match status" value="1"/>
</dbReference>
<dbReference type="SUPFAM" id="SSF46689">
    <property type="entry name" value="Homeodomain-like"/>
    <property type="match status" value="1"/>
</dbReference>
<gene>
    <name evidence="6" type="ORF">D7M11_28995</name>
</gene>
<reference evidence="6 7" key="1">
    <citation type="journal article" date="2007" name="Int. J. Syst. Evol. Microbiol.">
        <title>Paenibacillus ginsengarvi sp. nov., isolated from soil from ginseng cultivation.</title>
        <authorList>
            <person name="Yoon M.H."/>
            <person name="Ten L.N."/>
            <person name="Im W.T."/>
        </authorList>
    </citation>
    <scope>NUCLEOTIDE SEQUENCE [LARGE SCALE GENOMIC DNA]</scope>
    <source>
        <strain evidence="6 7">KCTC 13059</strain>
    </source>
</reference>
<dbReference type="InterPro" id="IPR018062">
    <property type="entry name" value="HTH_AraC-typ_CS"/>
</dbReference>
<proteinExistence type="predicted"/>
<dbReference type="PROSITE" id="PS00041">
    <property type="entry name" value="HTH_ARAC_FAMILY_1"/>
    <property type="match status" value="1"/>
</dbReference>
<evidence type="ECO:0000256" key="4">
    <source>
        <dbReference type="SAM" id="Phobius"/>
    </source>
</evidence>
<dbReference type="Pfam" id="PF12833">
    <property type="entry name" value="HTH_18"/>
    <property type="match status" value="1"/>
</dbReference>
<keyword evidence="3" id="KW-0804">Transcription</keyword>
<dbReference type="Proteomes" id="UP000282311">
    <property type="component" value="Unassembled WGS sequence"/>
</dbReference>
<evidence type="ECO:0000256" key="3">
    <source>
        <dbReference type="ARBA" id="ARBA00023163"/>
    </source>
</evidence>
<evidence type="ECO:0000313" key="6">
    <source>
        <dbReference type="EMBL" id="RKN71869.1"/>
    </source>
</evidence>
<dbReference type="PANTHER" id="PTHR43280">
    <property type="entry name" value="ARAC-FAMILY TRANSCRIPTIONAL REGULATOR"/>
    <property type="match status" value="1"/>
</dbReference>
<evidence type="ECO:0000256" key="1">
    <source>
        <dbReference type="ARBA" id="ARBA00023015"/>
    </source>
</evidence>
<dbReference type="InterPro" id="IPR020449">
    <property type="entry name" value="Tscrpt_reg_AraC-type_HTH"/>
</dbReference>
<keyword evidence="7" id="KW-1185">Reference proteome</keyword>
<dbReference type="PANTHER" id="PTHR43280:SF2">
    <property type="entry name" value="HTH-TYPE TRANSCRIPTIONAL REGULATOR EXSA"/>
    <property type="match status" value="1"/>
</dbReference>
<sequence>MLQVVDIRQDKGTKWYAENDSFTPLLSFIFVTYGSCVYWIGGSKVVLEKGDMLLLSEQASYYGKSIPTVLHEKYVFAFRLASLLPDLSVLKQTPYVLWKSGMYELFADRCKTASDQWNERLPYRETMAAALLLEMLVLASRELDRGRPAAETYRMAETMRSYIQLHHRERVTKEHLGEAIGKSANYAATVFSSVTGQTISECVHAARMKTASYMLRHSLLTVAEIAEYVGYSDPSYFYRIFKKTTGQLPSALLAERDESAN</sequence>
<dbReference type="InterPro" id="IPR018060">
    <property type="entry name" value="HTH_AraC"/>
</dbReference>
<dbReference type="RefSeq" id="WP_120750766.1">
    <property type="nucleotide sequence ID" value="NZ_RBAH01000028.1"/>
</dbReference>
<accession>A0A3B0BIH3</accession>
<dbReference type="GO" id="GO:0003700">
    <property type="term" value="F:DNA-binding transcription factor activity"/>
    <property type="evidence" value="ECO:0007669"/>
    <property type="project" value="InterPro"/>
</dbReference>
<evidence type="ECO:0000256" key="2">
    <source>
        <dbReference type="ARBA" id="ARBA00023125"/>
    </source>
</evidence>
<evidence type="ECO:0000313" key="7">
    <source>
        <dbReference type="Proteomes" id="UP000282311"/>
    </source>
</evidence>
<dbReference type="AlphaFoldDB" id="A0A3B0BIH3"/>
<keyword evidence="4" id="KW-0812">Transmembrane</keyword>
<keyword evidence="4" id="KW-1133">Transmembrane helix</keyword>
<keyword evidence="1" id="KW-0805">Transcription regulation</keyword>
<comment type="caution">
    <text evidence="6">The sequence shown here is derived from an EMBL/GenBank/DDBJ whole genome shotgun (WGS) entry which is preliminary data.</text>
</comment>